<reference evidence="2 3" key="1">
    <citation type="submission" date="2023-01" db="EMBL/GenBank/DDBJ databases">
        <authorList>
            <person name="Kreplak J."/>
        </authorList>
    </citation>
    <scope>NUCLEOTIDE SEQUENCE [LARGE SCALE GENOMIC DNA]</scope>
</reference>
<keyword evidence="3" id="KW-1185">Reference proteome</keyword>
<protein>
    <submittedName>
        <fullName evidence="2">Uncharacterized protein</fullName>
    </submittedName>
</protein>
<evidence type="ECO:0000256" key="1">
    <source>
        <dbReference type="SAM" id="MobiDB-lite"/>
    </source>
</evidence>
<feature type="compositionally biased region" description="Basic and acidic residues" evidence="1">
    <location>
        <begin position="77"/>
        <end position="103"/>
    </location>
</feature>
<organism evidence="2 3">
    <name type="scientific">Vicia faba</name>
    <name type="common">Broad bean</name>
    <name type="synonym">Faba vulgaris</name>
    <dbReference type="NCBI Taxonomy" id="3906"/>
    <lineage>
        <taxon>Eukaryota</taxon>
        <taxon>Viridiplantae</taxon>
        <taxon>Streptophyta</taxon>
        <taxon>Embryophyta</taxon>
        <taxon>Tracheophyta</taxon>
        <taxon>Spermatophyta</taxon>
        <taxon>Magnoliopsida</taxon>
        <taxon>eudicotyledons</taxon>
        <taxon>Gunneridae</taxon>
        <taxon>Pentapetalae</taxon>
        <taxon>rosids</taxon>
        <taxon>fabids</taxon>
        <taxon>Fabales</taxon>
        <taxon>Fabaceae</taxon>
        <taxon>Papilionoideae</taxon>
        <taxon>50 kb inversion clade</taxon>
        <taxon>NPAAA clade</taxon>
        <taxon>Hologalegina</taxon>
        <taxon>IRL clade</taxon>
        <taxon>Fabeae</taxon>
        <taxon>Vicia</taxon>
    </lineage>
</organism>
<proteinExistence type="predicted"/>
<evidence type="ECO:0000313" key="2">
    <source>
        <dbReference type="EMBL" id="CAI8601310.1"/>
    </source>
</evidence>
<sequence length="109" mass="12569">MPKIIHAAVLQKKLHNNAPKLSFVCCPESLLQTLPYSPKTKLNRDEAISEKRLWRSFARPKLMKKNEIATEGGNQRGESRTEMMMSNDKRRQSINSRDDELGLRRRCGS</sequence>
<name>A0AAV0ZS40_VICFA</name>
<dbReference type="EMBL" id="OX451737">
    <property type="protein sequence ID" value="CAI8601310.1"/>
    <property type="molecule type" value="Genomic_DNA"/>
</dbReference>
<feature type="region of interest" description="Disordered" evidence="1">
    <location>
        <begin position="65"/>
        <end position="109"/>
    </location>
</feature>
<evidence type="ECO:0000313" key="3">
    <source>
        <dbReference type="Proteomes" id="UP001157006"/>
    </source>
</evidence>
<dbReference type="AlphaFoldDB" id="A0AAV0ZS40"/>
<accession>A0AAV0ZS40</accession>
<gene>
    <name evidence="2" type="ORF">VFH_II266480</name>
</gene>
<dbReference type="Proteomes" id="UP001157006">
    <property type="component" value="Chromosome 2"/>
</dbReference>